<evidence type="ECO:0008006" key="3">
    <source>
        <dbReference type="Google" id="ProtNLM"/>
    </source>
</evidence>
<dbReference type="Pfam" id="PF14223">
    <property type="entry name" value="Retrotran_gag_2"/>
    <property type="match status" value="1"/>
</dbReference>
<reference evidence="1 2" key="1">
    <citation type="submission" date="2023-03" db="EMBL/GenBank/DDBJ databases">
        <title>WGS of Gossypium arboreum.</title>
        <authorList>
            <person name="Yu D."/>
        </authorList>
    </citation>
    <scope>NUCLEOTIDE SEQUENCE [LARGE SCALE GENOMIC DNA]</scope>
    <source>
        <tissue evidence="1">Leaf</tissue>
    </source>
</reference>
<sequence>MAPTLLLNILTKNKLNENSYKKWKRNLIIVLSFEKLKIVIDNKCSLDTQTEARKHWKESSEIACCYMLASMTSILYKQLESCKTAKAILDKLENMFRGHATLAR</sequence>
<protein>
    <recommendedName>
        <fullName evidence="3">Retrotransposon Copia-like N-terminal domain-containing protein</fullName>
    </recommendedName>
</protein>
<evidence type="ECO:0000313" key="2">
    <source>
        <dbReference type="Proteomes" id="UP001358586"/>
    </source>
</evidence>
<comment type="caution">
    <text evidence="1">The sequence shown here is derived from an EMBL/GenBank/DDBJ whole genome shotgun (WGS) entry which is preliminary data.</text>
</comment>
<proteinExistence type="predicted"/>
<gene>
    <name evidence="1" type="ORF">PVK06_020967</name>
</gene>
<organism evidence="1 2">
    <name type="scientific">Gossypium arboreum</name>
    <name type="common">Tree cotton</name>
    <name type="synonym">Gossypium nanking</name>
    <dbReference type="NCBI Taxonomy" id="29729"/>
    <lineage>
        <taxon>Eukaryota</taxon>
        <taxon>Viridiplantae</taxon>
        <taxon>Streptophyta</taxon>
        <taxon>Embryophyta</taxon>
        <taxon>Tracheophyta</taxon>
        <taxon>Spermatophyta</taxon>
        <taxon>Magnoliopsida</taxon>
        <taxon>eudicotyledons</taxon>
        <taxon>Gunneridae</taxon>
        <taxon>Pentapetalae</taxon>
        <taxon>rosids</taxon>
        <taxon>malvids</taxon>
        <taxon>Malvales</taxon>
        <taxon>Malvaceae</taxon>
        <taxon>Malvoideae</taxon>
        <taxon>Gossypium</taxon>
    </lineage>
</organism>
<keyword evidence="2" id="KW-1185">Reference proteome</keyword>
<dbReference type="Proteomes" id="UP001358586">
    <property type="component" value="Chromosome 6"/>
</dbReference>
<name>A0ABR0PP52_GOSAR</name>
<evidence type="ECO:0000313" key="1">
    <source>
        <dbReference type="EMBL" id="KAK5826061.1"/>
    </source>
</evidence>
<dbReference type="EMBL" id="JARKNE010000006">
    <property type="protein sequence ID" value="KAK5826061.1"/>
    <property type="molecule type" value="Genomic_DNA"/>
</dbReference>
<accession>A0ABR0PP52</accession>